<dbReference type="InterPro" id="IPR010989">
    <property type="entry name" value="SNARE"/>
</dbReference>
<dbReference type="SUPFAM" id="SSF47661">
    <property type="entry name" value="t-snare proteins"/>
    <property type="match status" value="1"/>
</dbReference>
<dbReference type="Pfam" id="PF00804">
    <property type="entry name" value="Syntaxin"/>
    <property type="match status" value="1"/>
</dbReference>
<gene>
    <name evidence="5" type="ORF">DL89DRAFT_293856</name>
</gene>
<dbReference type="GO" id="GO:0005484">
    <property type="term" value="F:SNAP receptor activity"/>
    <property type="evidence" value="ECO:0007669"/>
    <property type="project" value="InterPro"/>
</dbReference>
<sequence length="316" mass="35792">MSRDRFQELQGQSQGGYGGGYNAGNSNQWSGYQASPHEQRIEMNNFGYNNGAAGGMNTDNEFFGLVDKITEQMSQVDQRIQQISQLHEQALNATSESKHTQAASDRDRLVGDTNAMITEIKRDLQRIDQVLQSSQNDPSVSKSQHVARASRQQGLAKKFSEQIQRYRQMEHHASTGLPRPDATDAEIADAIESDQAGQVFAQSVMQTSRVGEARRVLRDVEERQADIRKIEQTINELAQMFSEVSEMVNRQQEMIDNIESAVEDTHVHVETARQEVDKAIVFRKKSRKRLWCILALVVILIIIIVLIVYFTVIKKK</sequence>
<feature type="compositionally biased region" description="Gly residues" evidence="2">
    <location>
        <begin position="13"/>
        <end position="22"/>
    </location>
</feature>
<dbReference type="Proteomes" id="UP000193922">
    <property type="component" value="Unassembled WGS sequence"/>
</dbReference>
<feature type="compositionally biased region" description="Polar residues" evidence="2">
    <location>
        <begin position="133"/>
        <end position="144"/>
    </location>
</feature>
<dbReference type="PROSITE" id="PS00914">
    <property type="entry name" value="SYNTAXIN"/>
    <property type="match status" value="1"/>
</dbReference>
<dbReference type="InterPro" id="IPR000727">
    <property type="entry name" value="T_SNARE_dom"/>
</dbReference>
<evidence type="ECO:0000313" key="5">
    <source>
        <dbReference type="EMBL" id="ORX68633.1"/>
    </source>
</evidence>
<dbReference type="AlphaFoldDB" id="A0A1Y1W501"/>
<reference evidence="5 6" key="1">
    <citation type="submission" date="2016-07" db="EMBL/GenBank/DDBJ databases">
        <title>Pervasive Adenine N6-methylation of Active Genes in Fungi.</title>
        <authorList>
            <consortium name="DOE Joint Genome Institute"/>
            <person name="Mondo S.J."/>
            <person name="Dannebaum R.O."/>
            <person name="Kuo R.C."/>
            <person name="Labutti K."/>
            <person name="Haridas S."/>
            <person name="Kuo A."/>
            <person name="Salamov A."/>
            <person name="Ahrendt S.R."/>
            <person name="Lipzen A."/>
            <person name="Sullivan W."/>
            <person name="Andreopoulos W.B."/>
            <person name="Clum A."/>
            <person name="Lindquist E."/>
            <person name="Daum C."/>
            <person name="Ramamoorthy G.K."/>
            <person name="Gryganskyi A."/>
            <person name="Culley D."/>
            <person name="Magnuson J.K."/>
            <person name="James T.Y."/>
            <person name="O'Malley M.A."/>
            <person name="Stajich J.E."/>
            <person name="Spatafora J.W."/>
            <person name="Visel A."/>
            <person name="Grigoriev I.V."/>
        </authorList>
    </citation>
    <scope>NUCLEOTIDE SEQUENCE [LARGE SCALE GENOMIC DNA]</scope>
    <source>
        <strain evidence="5 6">ATCC 12442</strain>
    </source>
</reference>
<dbReference type="GO" id="GO:0031201">
    <property type="term" value="C:SNARE complex"/>
    <property type="evidence" value="ECO:0007669"/>
    <property type="project" value="TreeGrafter"/>
</dbReference>
<dbReference type="STRING" id="61395.A0A1Y1W501"/>
<dbReference type="SMART" id="SM00397">
    <property type="entry name" value="t_SNARE"/>
    <property type="match status" value="1"/>
</dbReference>
<dbReference type="EMBL" id="MCFD01000009">
    <property type="protein sequence ID" value="ORX68633.1"/>
    <property type="molecule type" value="Genomic_DNA"/>
</dbReference>
<feature type="transmembrane region" description="Helical" evidence="3">
    <location>
        <begin position="290"/>
        <end position="312"/>
    </location>
</feature>
<dbReference type="CDD" id="cd15849">
    <property type="entry name" value="SNARE_Sso1"/>
    <property type="match status" value="1"/>
</dbReference>
<dbReference type="GO" id="GO:0012505">
    <property type="term" value="C:endomembrane system"/>
    <property type="evidence" value="ECO:0007669"/>
    <property type="project" value="TreeGrafter"/>
</dbReference>
<comment type="similarity">
    <text evidence="1">Belongs to the syntaxin family.</text>
</comment>
<proteinExistence type="inferred from homology"/>
<organism evidence="5 6">
    <name type="scientific">Linderina pennispora</name>
    <dbReference type="NCBI Taxonomy" id="61395"/>
    <lineage>
        <taxon>Eukaryota</taxon>
        <taxon>Fungi</taxon>
        <taxon>Fungi incertae sedis</taxon>
        <taxon>Zoopagomycota</taxon>
        <taxon>Kickxellomycotina</taxon>
        <taxon>Kickxellomycetes</taxon>
        <taxon>Kickxellales</taxon>
        <taxon>Kickxellaceae</taxon>
        <taxon>Linderina</taxon>
    </lineage>
</organism>
<feature type="region of interest" description="Disordered" evidence="2">
    <location>
        <begin position="133"/>
        <end position="157"/>
    </location>
</feature>
<dbReference type="Gene3D" id="1.20.5.110">
    <property type="match status" value="1"/>
</dbReference>
<dbReference type="GO" id="GO:0000149">
    <property type="term" value="F:SNARE binding"/>
    <property type="evidence" value="ECO:0007669"/>
    <property type="project" value="TreeGrafter"/>
</dbReference>
<dbReference type="InterPro" id="IPR006011">
    <property type="entry name" value="Syntaxin_N"/>
</dbReference>
<evidence type="ECO:0000256" key="2">
    <source>
        <dbReference type="SAM" id="MobiDB-lite"/>
    </source>
</evidence>
<evidence type="ECO:0000313" key="6">
    <source>
        <dbReference type="Proteomes" id="UP000193922"/>
    </source>
</evidence>
<dbReference type="OrthoDB" id="10255013at2759"/>
<name>A0A1Y1W501_9FUNG</name>
<dbReference type="Gene3D" id="1.20.58.70">
    <property type="match status" value="1"/>
</dbReference>
<dbReference type="PANTHER" id="PTHR19957">
    <property type="entry name" value="SYNTAXIN"/>
    <property type="match status" value="1"/>
</dbReference>
<comment type="caution">
    <text evidence="5">The sequence shown here is derived from an EMBL/GenBank/DDBJ whole genome shotgun (WGS) entry which is preliminary data.</text>
</comment>
<dbReference type="GO" id="GO:0006886">
    <property type="term" value="P:intracellular protein transport"/>
    <property type="evidence" value="ECO:0007669"/>
    <property type="project" value="InterPro"/>
</dbReference>
<dbReference type="GeneID" id="63807082"/>
<protein>
    <submittedName>
        <fullName evidence="5">t-SNARE</fullName>
    </submittedName>
</protein>
<dbReference type="PROSITE" id="PS50192">
    <property type="entry name" value="T_SNARE"/>
    <property type="match status" value="1"/>
</dbReference>
<keyword evidence="3" id="KW-0812">Transmembrane</keyword>
<dbReference type="GO" id="GO:0048278">
    <property type="term" value="P:vesicle docking"/>
    <property type="evidence" value="ECO:0007669"/>
    <property type="project" value="TreeGrafter"/>
</dbReference>
<dbReference type="Pfam" id="PF05739">
    <property type="entry name" value="SNARE"/>
    <property type="match status" value="1"/>
</dbReference>
<evidence type="ECO:0000256" key="1">
    <source>
        <dbReference type="ARBA" id="ARBA00009063"/>
    </source>
</evidence>
<dbReference type="InterPro" id="IPR006012">
    <property type="entry name" value="Syntaxin/epimorphin_CS"/>
</dbReference>
<feature type="region of interest" description="Disordered" evidence="2">
    <location>
        <begin position="1"/>
        <end position="32"/>
    </location>
</feature>
<keyword evidence="3" id="KW-1133">Transmembrane helix</keyword>
<dbReference type="InterPro" id="IPR045242">
    <property type="entry name" value="Syntaxin"/>
</dbReference>
<feature type="domain" description="T-SNARE coiled-coil homology" evidence="4">
    <location>
        <begin position="217"/>
        <end position="279"/>
    </location>
</feature>
<dbReference type="RefSeq" id="XP_040742415.1">
    <property type="nucleotide sequence ID" value="XM_040890434.1"/>
</dbReference>
<accession>A0A1Y1W501</accession>
<keyword evidence="3" id="KW-0472">Membrane</keyword>
<evidence type="ECO:0000259" key="4">
    <source>
        <dbReference type="PROSITE" id="PS50192"/>
    </source>
</evidence>
<dbReference type="GO" id="GO:0006906">
    <property type="term" value="P:vesicle fusion"/>
    <property type="evidence" value="ECO:0007669"/>
    <property type="project" value="TreeGrafter"/>
</dbReference>
<evidence type="ECO:0000256" key="3">
    <source>
        <dbReference type="SAM" id="Phobius"/>
    </source>
</evidence>
<keyword evidence="6" id="KW-1185">Reference proteome</keyword>